<keyword evidence="3" id="KW-0732">Signal</keyword>
<keyword evidence="5" id="KW-0084">Basement membrane</keyword>
<evidence type="ECO:0000313" key="14">
    <source>
        <dbReference type="Proteomes" id="UP000001646"/>
    </source>
</evidence>
<dbReference type="PANTHER" id="PTHR10574">
    <property type="entry name" value="NETRIN/LAMININ-RELATED"/>
    <property type="match status" value="1"/>
</dbReference>
<comment type="subcellular location">
    <subcellularLocation>
        <location evidence="1">Secreted</location>
        <location evidence="1">Extracellular space</location>
        <location evidence="1">Extracellular matrix</location>
        <location evidence="1">Basement membrane</location>
    </subcellularLocation>
</comment>
<reference evidence="13" key="3">
    <citation type="submission" date="2025-09" db="UniProtKB">
        <authorList>
            <consortium name="Ensembl"/>
        </authorList>
    </citation>
    <scope>IDENTIFICATION</scope>
</reference>
<gene>
    <name evidence="13" type="primary">LAMC2</name>
</gene>
<evidence type="ECO:0000256" key="8">
    <source>
        <dbReference type="ARBA" id="ARBA00023292"/>
    </source>
</evidence>
<feature type="domain" description="Laminin EGF-like" evidence="11">
    <location>
        <begin position="74"/>
        <end position="120"/>
    </location>
</feature>
<dbReference type="Proteomes" id="UP000001646">
    <property type="component" value="Unplaced"/>
</dbReference>
<feature type="disulfide bond" evidence="9">
    <location>
        <begin position="147"/>
        <end position="156"/>
    </location>
</feature>
<dbReference type="InterPro" id="IPR000742">
    <property type="entry name" value="EGF"/>
</dbReference>
<dbReference type="PRINTS" id="PR00011">
    <property type="entry name" value="EGFLAMININ"/>
</dbReference>
<reference evidence="13" key="1">
    <citation type="submission" date="2009-12" db="EMBL/GenBank/DDBJ databases">
        <title>The Genome Sequence of Anolis carolinensis (Green Anole Lizard).</title>
        <authorList>
            <consortium name="The Genome Sequencing Platform"/>
            <person name="Di Palma F."/>
            <person name="Alfoldi J."/>
            <person name="Heiman D."/>
            <person name="Young S."/>
            <person name="Grabherr M."/>
            <person name="Johnson J."/>
            <person name="Lander E.S."/>
            <person name="Lindblad-Toh K."/>
        </authorList>
    </citation>
    <scope>NUCLEOTIDE SEQUENCE [LARGE SCALE GENOMIC DNA]</scope>
    <source>
        <strain evidence="13">JBL SC #1</strain>
    </source>
</reference>
<dbReference type="InterPro" id="IPR050440">
    <property type="entry name" value="Laminin/Netrin_ECM"/>
</dbReference>
<dbReference type="PROSITE" id="PS51115">
    <property type="entry name" value="LAMININ_IVA"/>
    <property type="match status" value="1"/>
</dbReference>
<sequence>MLCRSILFNSHYLCFSACDCNGKSRQCMFDTELLRRTGNGYVCLNCIDNTEGPHCERCKEGFYRQWDQNGCVACNCDPTGSVGVQCDNLGRCHCKPGVRGDKCDRCQHNFHSFSETGCIPAGQLQISHCNCDPDGSTGECVSGRCICKTAVTGDQCSSCKQGYYNLDAENPEGCSQCFCSGHSTTCTSAKNYSMHKITSAFQQGDEGWQAHGNGSPFQLHWSSYHKEVYVATRRPGPIHFVAPAKFLGNQQLSYGQTLSFDYRVNRPGHHPSHHDVVLEGAGFKISTPLAPHGRVLSCRGSKTYTFRLDEHPNSNWNPRLSRTDYRQLIGNLTALRIRATFGDTTGYLSNVILISAQPTPGTPAPWVEQCVCPAGYQGQFCEKCAPGYKREDFARRGAFSNCVLCNCQGGGLCDPDTGECYSGDENMEPIHTACPADSYRPTWDPQSCQPCPCQRGHGCSVRQSTGEIVCNKCLPGTDGVRCEFCISGYFGDPLGEQGPIRPCQPCQCQNIDPNASWMCNQLTGECHCRDGFFGNPVSLNPAEKCKACNCNPVGTVEPLQCQRDGSCICKPGFEGQSCEHRLHCPACYSQVKTQVDQYLQRLQGLETLVHQIKTNGHQGDNAELEKKMREAEEMLQQVLREAQSLQASDRTLGSRLSKMKAQGLIYQSRLDEINETTDRLQSLGRQYQNQVQDTRRLVARARTDLEQSKAQMESIIIPSPGIPGGSNSFLNLAQEAMELANSHMQLANTIEQASRAAEDASQQALTLLQPYLSGGTTLANSVHGLQEKYDEAKLLSSALEADAGKAVSDADKVYQDSQLLFGSLTRLPKVDINFFQGEATQLRQRADSLSSLVETYMAEYRQLQGNTKNWEDEMKMQLQKGQNDRLVSTQLLSRVNLAKSKAQQALSAGNATFEEVDSILKNLREFDLRVGDRQAEAREAMRKLPLISSMVASANEKTTRAETALGTAVTEAGSARRMAGEAKEIIGGIDQEIRRLALEANRTADGVLTLEQGIVSLRKETKDTESELQKKTLEVDMDAAMAQEALQMSQSAKGDASSAGMAVQTLLGTLENVLRMMDQPEALDDQGVTLLEMNLNKARQRHNQLKELMLQLEQTSRRQKLQVQTLYKSIIEINADIKNLEEIRDNLPPKCYNVQPIERP</sequence>
<dbReference type="FunFam" id="2.10.25.10:FF:000533">
    <property type="entry name" value="Laminin subunit gamma 2"/>
    <property type="match status" value="1"/>
</dbReference>
<keyword evidence="2" id="KW-0964">Secreted</keyword>
<keyword evidence="8 9" id="KW-0424">Laminin EGF-like domain</keyword>
<dbReference type="Gene3D" id="2.10.25.10">
    <property type="entry name" value="Laminin"/>
    <property type="match status" value="3"/>
</dbReference>
<dbReference type="GO" id="GO:0030335">
    <property type="term" value="P:positive regulation of cell migration"/>
    <property type="evidence" value="ECO:0007669"/>
    <property type="project" value="Ensembl"/>
</dbReference>
<evidence type="ECO:0000256" key="10">
    <source>
        <dbReference type="SAM" id="Coils"/>
    </source>
</evidence>
<dbReference type="PROSITE" id="PS50027">
    <property type="entry name" value="EGF_LAM_2"/>
    <property type="match status" value="2"/>
</dbReference>
<dbReference type="InterPro" id="IPR002049">
    <property type="entry name" value="LE_dom"/>
</dbReference>
<evidence type="ECO:0000256" key="6">
    <source>
        <dbReference type="ARBA" id="ARBA00023157"/>
    </source>
</evidence>
<dbReference type="GO" id="GO:0009888">
    <property type="term" value="P:tissue development"/>
    <property type="evidence" value="ECO:0000318"/>
    <property type="project" value="GO_Central"/>
</dbReference>
<dbReference type="Ensembl" id="ENSACAT00000005350.4">
    <property type="protein sequence ID" value="ENSACAP00000005233.3"/>
    <property type="gene ID" value="ENSACAG00000005260.4"/>
</dbReference>
<dbReference type="InParanoid" id="H9GA42"/>
<dbReference type="GO" id="GO:0008284">
    <property type="term" value="P:positive regulation of cell population proliferation"/>
    <property type="evidence" value="ECO:0007669"/>
    <property type="project" value="Ensembl"/>
</dbReference>
<feature type="coiled-coil region" evidence="10">
    <location>
        <begin position="588"/>
        <end position="648"/>
    </location>
</feature>
<name>H9GA42_ANOCA</name>
<evidence type="ECO:0000256" key="2">
    <source>
        <dbReference type="ARBA" id="ARBA00022525"/>
    </source>
</evidence>
<evidence type="ECO:0000256" key="4">
    <source>
        <dbReference type="ARBA" id="ARBA00022737"/>
    </source>
</evidence>
<keyword evidence="4" id="KW-0677">Repeat</keyword>
<dbReference type="STRING" id="28377.ENSACAP00000005233"/>
<evidence type="ECO:0000256" key="7">
    <source>
        <dbReference type="ARBA" id="ARBA00023180"/>
    </source>
</evidence>
<evidence type="ECO:0000313" key="13">
    <source>
        <dbReference type="Ensembl" id="ENSACAP00000005233.3"/>
    </source>
</evidence>
<dbReference type="InterPro" id="IPR056863">
    <property type="entry name" value="LMN_ATRN_NET-like_EGF"/>
</dbReference>
<proteinExistence type="predicted"/>
<dbReference type="Pfam" id="PF24973">
    <property type="entry name" value="EGF_LMN_ATRN"/>
    <property type="match status" value="1"/>
</dbReference>
<feature type="disulfide bond" evidence="9">
    <location>
        <begin position="94"/>
        <end position="103"/>
    </location>
</feature>
<evidence type="ECO:0000256" key="9">
    <source>
        <dbReference type="PROSITE-ProRule" id="PRU00460"/>
    </source>
</evidence>
<dbReference type="HOGENOM" id="CLU_002471_0_0_1"/>
<dbReference type="FunFam" id="2.10.25.10:FF:000067">
    <property type="entry name" value="Laminin subunit gamma 1"/>
    <property type="match status" value="1"/>
</dbReference>
<protein>
    <submittedName>
        <fullName evidence="13">Laminin subunit gamma 2</fullName>
    </submittedName>
</protein>
<dbReference type="Pfam" id="PF00052">
    <property type="entry name" value="Laminin_B"/>
    <property type="match status" value="1"/>
</dbReference>
<keyword evidence="6 9" id="KW-1015">Disulfide bond</keyword>
<evidence type="ECO:0000259" key="11">
    <source>
        <dbReference type="PROSITE" id="PS50027"/>
    </source>
</evidence>
<feature type="domain" description="Laminin IV type A" evidence="12">
    <location>
        <begin position="203"/>
        <end position="369"/>
    </location>
</feature>
<keyword evidence="10" id="KW-0175">Coiled coil</keyword>
<feature type="domain" description="Laminin EGF-like" evidence="11">
    <location>
        <begin position="129"/>
        <end position="176"/>
    </location>
</feature>
<keyword evidence="5" id="KW-0272">Extracellular matrix</keyword>
<dbReference type="GO" id="GO:0005604">
    <property type="term" value="C:basement membrane"/>
    <property type="evidence" value="ECO:0000318"/>
    <property type="project" value="GO_Central"/>
</dbReference>
<dbReference type="AlphaFoldDB" id="H9GA42"/>
<dbReference type="InterPro" id="IPR000034">
    <property type="entry name" value="Laminin_IV"/>
</dbReference>
<evidence type="ECO:0000256" key="3">
    <source>
        <dbReference type="ARBA" id="ARBA00022729"/>
    </source>
</evidence>
<evidence type="ECO:0000256" key="1">
    <source>
        <dbReference type="ARBA" id="ARBA00004302"/>
    </source>
</evidence>
<keyword evidence="7" id="KW-0325">Glycoprotein</keyword>
<dbReference type="SUPFAM" id="SSF57196">
    <property type="entry name" value="EGF/Laminin"/>
    <property type="match status" value="4"/>
</dbReference>
<dbReference type="SMART" id="SM00180">
    <property type="entry name" value="EGF_Lam"/>
    <property type="match status" value="6"/>
</dbReference>
<feature type="coiled-coil region" evidence="10">
    <location>
        <begin position="1088"/>
        <end position="1115"/>
    </location>
</feature>
<dbReference type="SMART" id="SM00181">
    <property type="entry name" value="EGF"/>
    <property type="match status" value="6"/>
</dbReference>
<accession>H9GA42</accession>
<evidence type="ECO:0000259" key="12">
    <source>
        <dbReference type="PROSITE" id="PS51115"/>
    </source>
</evidence>
<evidence type="ECO:0000256" key="5">
    <source>
        <dbReference type="ARBA" id="ARBA00022869"/>
    </source>
</evidence>
<organism evidence="13 14">
    <name type="scientific">Anolis carolinensis</name>
    <name type="common">Green anole</name>
    <name type="synonym">American chameleon</name>
    <dbReference type="NCBI Taxonomy" id="28377"/>
    <lineage>
        <taxon>Eukaryota</taxon>
        <taxon>Metazoa</taxon>
        <taxon>Chordata</taxon>
        <taxon>Craniata</taxon>
        <taxon>Vertebrata</taxon>
        <taxon>Euteleostomi</taxon>
        <taxon>Lepidosauria</taxon>
        <taxon>Squamata</taxon>
        <taxon>Bifurcata</taxon>
        <taxon>Unidentata</taxon>
        <taxon>Episquamata</taxon>
        <taxon>Toxicofera</taxon>
        <taxon>Iguania</taxon>
        <taxon>Dactyloidae</taxon>
        <taxon>Anolis</taxon>
    </lineage>
</organism>
<dbReference type="eggNOG" id="KOG1836">
    <property type="taxonomic scope" value="Eukaryota"/>
</dbReference>
<dbReference type="GO" id="GO:0007411">
    <property type="term" value="P:axon guidance"/>
    <property type="evidence" value="ECO:0000318"/>
    <property type="project" value="GO_Central"/>
</dbReference>
<dbReference type="CDD" id="cd00055">
    <property type="entry name" value="EGF_Lam"/>
    <property type="match status" value="6"/>
</dbReference>
<dbReference type="Gene3D" id="2.170.300.10">
    <property type="entry name" value="Tie2 ligand-binding domain superfamily"/>
    <property type="match status" value="2"/>
</dbReference>
<feature type="disulfide bond" evidence="9">
    <location>
        <begin position="74"/>
        <end position="86"/>
    </location>
</feature>
<dbReference type="FunFam" id="2.10.25.10:FF:000090">
    <property type="entry name" value="laminin subunit alpha"/>
    <property type="match status" value="1"/>
</dbReference>
<dbReference type="GO" id="GO:0009887">
    <property type="term" value="P:animal organ morphogenesis"/>
    <property type="evidence" value="ECO:0000318"/>
    <property type="project" value="GO_Central"/>
</dbReference>
<dbReference type="FunFam" id="2.10.25.10:FF:000769">
    <property type="entry name" value="Laminin subunit gamma-1"/>
    <property type="match status" value="1"/>
</dbReference>
<dbReference type="SMART" id="SM00281">
    <property type="entry name" value="LamB"/>
    <property type="match status" value="1"/>
</dbReference>
<comment type="caution">
    <text evidence="9">Lacks conserved residue(s) required for the propagation of feature annotation.</text>
</comment>
<dbReference type="PROSITE" id="PS01248">
    <property type="entry name" value="EGF_LAM_1"/>
    <property type="match status" value="3"/>
</dbReference>
<keyword evidence="14" id="KW-1185">Reference proteome</keyword>
<dbReference type="Pfam" id="PF00053">
    <property type="entry name" value="EGF_laminin"/>
    <property type="match status" value="5"/>
</dbReference>
<dbReference type="GeneTree" id="ENSGT00940000160470"/>
<dbReference type="Bgee" id="ENSACAG00000005260">
    <property type="expression patterns" value="Expressed in lung and 4 other cell types or tissues"/>
</dbReference>
<dbReference type="PANTHER" id="PTHR10574:SF313">
    <property type="entry name" value="LAMININ SUBUNIT GAMMA-2"/>
    <property type="match status" value="1"/>
</dbReference>
<reference evidence="13" key="2">
    <citation type="submission" date="2025-08" db="UniProtKB">
        <authorList>
            <consortium name="Ensembl"/>
        </authorList>
    </citation>
    <scope>IDENTIFICATION</scope>
</reference>